<dbReference type="Proteomes" id="UP000594260">
    <property type="component" value="Unplaced"/>
</dbReference>
<dbReference type="InParanoid" id="A0A7M7MBP6"/>
<reference evidence="10" key="1">
    <citation type="submission" date="2021-01" db="UniProtKB">
        <authorList>
            <consortium name="EnsemblMetazoa"/>
        </authorList>
    </citation>
    <scope>IDENTIFICATION</scope>
</reference>
<proteinExistence type="inferred from homology"/>
<sequence>MGESSQGFSRTSVKYGRASTKYGRVTRKGDASGIRTSGEVTVITSKSTAQWVAENLLLILTVGSVIVGAIIGIFAREAEYTEETIVLVWFPGDLFMAMLKMLVLPLIVCSIVSGLAQLDPKSSSKMGITAFIYYFATTTIAVILGIVLVIAIHPGEAQLGWESRLIQAKRTVSTLDTVLDILRNMFPENIVQACLSRAKTEYENTTLLNNETGKTSYKRQRKILFKDGTNILGIIVFFTMFGIISGQLAEKVDVVARFFTQTNEIIMKLVLLVMWFSPLGILSLIIGKLISVQDLSTTAAQLSVYMGTVLLGLFIHACITLPLIYFWITRRNPGVFIKGMLQAIVTALGTSSSAATLPVTLRCLEDNLKIDNRVTRFVVPIGTTINMDGTALYEAIAAVFIAQMNNISLSFGDLVLVSLTATAASAGAAAIPSAGLVTMILVLTAVDLPTEDISIVITVDWILDRVRTTVNVLGDAYGAGIVAHLSKNELGATDSKKIGQHKATVKEFRARYSQSQLLSSRKE</sequence>
<feature type="transmembrane region" description="Helical" evidence="9">
    <location>
        <begin position="302"/>
        <end position="328"/>
    </location>
</feature>
<evidence type="ECO:0000256" key="1">
    <source>
        <dbReference type="ARBA" id="ARBA00004141"/>
    </source>
</evidence>
<evidence type="ECO:0000256" key="5">
    <source>
        <dbReference type="ARBA" id="ARBA00022847"/>
    </source>
</evidence>
<keyword evidence="4 9" id="KW-0812">Transmembrane</keyword>
<dbReference type="PANTHER" id="PTHR11958:SF99">
    <property type="entry name" value="SODIUM-DEPENDENT EXCITATORY AMINO ACID TRANSPORTER GLT-6-RELATED"/>
    <property type="match status" value="1"/>
</dbReference>
<evidence type="ECO:0000313" key="11">
    <source>
        <dbReference type="Proteomes" id="UP000594260"/>
    </source>
</evidence>
<comment type="similarity">
    <text evidence="2 9">Belongs to the dicarboxylate/amino acid:cation symporter (DAACS) (TC 2.A.23) family.</text>
</comment>
<evidence type="ECO:0000256" key="2">
    <source>
        <dbReference type="ARBA" id="ARBA00006148"/>
    </source>
</evidence>
<dbReference type="GO" id="GO:0015175">
    <property type="term" value="F:neutral L-amino acid transmembrane transporter activity"/>
    <property type="evidence" value="ECO:0007669"/>
    <property type="project" value="TreeGrafter"/>
</dbReference>
<evidence type="ECO:0000256" key="4">
    <source>
        <dbReference type="ARBA" id="ARBA00022692"/>
    </source>
</evidence>
<dbReference type="GO" id="GO:0005313">
    <property type="term" value="F:L-glutamate transmembrane transporter activity"/>
    <property type="evidence" value="ECO:0007669"/>
    <property type="project" value="TreeGrafter"/>
</dbReference>
<keyword evidence="5 9" id="KW-0769">Symport</keyword>
<feature type="transmembrane region" description="Helical" evidence="9">
    <location>
        <begin position="56"/>
        <end position="75"/>
    </location>
</feature>
<dbReference type="PROSITE" id="PS00713">
    <property type="entry name" value="NA_DICARBOXYL_SYMP_1"/>
    <property type="match status" value="1"/>
</dbReference>
<dbReference type="InterPro" id="IPR018107">
    <property type="entry name" value="Na-dicarboxylate_symporter_CS"/>
</dbReference>
<comment type="subcellular location">
    <subcellularLocation>
        <location evidence="1 9">Membrane</location>
        <topology evidence="1 9">Multi-pass membrane protein</topology>
    </subcellularLocation>
</comment>
<dbReference type="OMA" id="NEHNETT"/>
<accession>A0A7M7MBP6</accession>
<dbReference type="Gene3D" id="1.10.3860.10">
    <property type="entry name" value="Sodium:dicarboxylate symporter"/>
    <property type="match status" value="1"/>
</dbReference>
<dbReference type="RefSeq" id="XP_022664571.1">
    <property type="nucleotide sequence ID" value="XM_022808836.1"/>
</dbReference>
<evidence type="ECO:0000256" key="7">
    <source>
        <dbReference type="ARBA" id="ARBA00023136"/>
    </source>
</evidence>
<dbReference type="OrthoDB" id="5877963at2759"/>
<evidence type="ECO:0000256" key="9">
    <source>
        <dbReference type="RuleBase" id="RU361216"/>
    </source>
</evidence>
<keyword evidence="3 9" id="KW-0813">Transport</keyword>
<keyword evidence="11" id="KW-1185">Reference proteome</keyword>
<feature type="transmembrane region" description="Helical" evidence="9">
    <location>
        <begin position="269"/>
        <end position="290"/>
    </location>
</feature>
<feature type="transmembrane region" description="Helical" evidence="9">
    <location>
        <begin position="414"/>
        <end position="443"/>
    </location>
</feature>
<keyword evidence="6 9" id="KW-1133">Transmembrane helix</keyword>
<feature type="transmembrane region" description="Helical" evidence="9">
    <location>
        <begin position="95"/>
        <end position="118"/>
    </location>
</feature>
<dbReference type="KEGG" id="vde:111251808"/>
<protein>
    <recommendedName>
        <fullName evidence="9">Amino acid transporter</fullName>
    </recommendedName>
</protein>
<evidence type="ECO:0000256" key="6">
    <source>
        <dbReference type="ARBA" id="ARBA00022989"/>
    </source>
</evidence>
<evidence type="ECO:0000256" key="8">
    <source>
        <dbReference type="ARBA" id="ARBA00023180"/>
    </source>
</evidence>
<dbReference type="PROSITE" id="PS00714">
    <property type="entry name" value="NA_DICARBOXYL_SYMP_2"/>
    <property type="match status" value="1"/>
</dbReference>
<dbReference type="FunCoup" id="A0A7M7MBP6">
    <property type="interactions" value="86"/>
</dbReference>
<dbReference type="PRINTS" id="PR00173">
    <property type="entry name" value="EDTRNSPORT"/>
</dbReference>
<evidence type="ECO:0000256" key="3">
    <source>
        <dbReference type="ARBA" id="ARBA00022448"/>
    </source>
</evidence>
<dbReference type="InterPro" id="IPR036458">
    <property type="entry name" value="Na:dicarbo_symporter_sf"/>
</dbReference>
<dbReference type="SUPFAM" id="SSF118215">
    <property type="entry name" value="Proton glutamate symport protein"/>
    <property type="match status" value="1"/>
</dbReference>
<dbReference type="GO" id="GO:0015501">
    <property type="term" value="F:glutamate:sodium symporter activity"/>
    <property type="evidence" value="ECO:0007669"/>
    <property type="project" value="TreeGrafter"/>
</dbReference>
<dbReference type="PANTHER" id="PTHR11958">
    <property type="entry name" value="SODIUM/DICARBOXYLATE SYMPORTER-RELATED"/>
    <property type="match status" value="1"/>
</dbReference>
<dbReference type="InterPro" id="IPR001991">
    <property type="entry name" value="Na-dicarboxylate_symporter"/>
</dbReference>
<dbReference type="EnsemblMetazoa" id="XM_022808836">
    <property type="protein sequence ID" value="XP_022664571"/>
    <property type="gene ID" value="LOC111251808"/>
</dbReference>
<feature type="transmembrane region" description="Helical" evidence="9">
    <location>
        <begin position="231"/>
        <end position="249"/>
    </location>
</feature>
<keyword evidence="8" id="KW-0325">Glycoprotein</keyword>
<feature type="transmembrane region" description="Helical" evidence="9">
    <location>
        <begin position="130"/>
        <end position="152"/>
    </location>
</feature>
<dbReference type="AlphaFoldDB" id="A0A7M7MBP6"/>
<keyword evidence="7 9" id="KW-0472">Membrane</keyword>
<dbReference type="InterPro" id="IPR050746">
    <property type="entry name" value="DAACS"/>
</dbReference>
<name>A0A7M7MBP6_VARDE</name>
<evidence type="ECO:0000313" key="10">
    <source>
        <dbReference type="EnsemblMetazoa" id="XP_022664571"/>
    </source>
</evidence>
<organism evidence="10 11">
    <name type="scientific">Varroa destructor</name>
    <name type="common">Honeybee mite</name>
    <dbReference type="NCBI Taxonomy" id="109461"/>
    <lineage>
        <taxon>Eukaryota</taxon>
        <taxon>Metazoa</taxon>
        <taxon>Ecdysozoa</taxon>
        <taxon>Arthropoda</taxon>
        <taxon>Chelicerata</taxon>
        <taxon>Arachnida</taxon>
        <taxon>Acari</taxon>
        <taxon>Parasitiformes</taxon>
        <taxon>Mesostigmata</taxon>
        <taxon>Gamasina</taxon>
        <taxon>Dermanyssoidea</taxon>
        <taxon>Varroidae</taxon>
        <taxon>Varroa</taxon>
    </lineage>
</organism>
<dbReference type="GO" id="GO:0005886">
    <property type="term" value="C:plasma membrane"/>
    <property type="evidence" value="ECO:0007669"/>
    <property type="project" value="TreeGrafter"/>
</dbReference>
<feature type="transmembrane region" description="Helical" evidence="9">
    <location>
        <begin position="377"/>
        <end position="402"/>
    </location>
</feature>
<dbReference type="Pfam" id="PF00375">
    <property type="entry name" value="SDF"/>
    <property type="match status" value="1"/>
</dbReference>
<dbReference type="GeneID" id="111251808"/>